<feature type="region of interest" description="Disordered" evidence="1">
    <location>
        <begin position="99"/>
        <end position="119"/>
    </location>
</feature>
<name>A0A1V9YIH4_ACHHY</name>
<dbReference type="Proteomes" id="UP000243579">
    <property type="component" value="Unassembled WGS sequence"/>
</dbReference>
<feature type="compositionally biased region" description="Low complexity" evidence="1">
    <location>
        <begin position="99"/>
        <end position="108"/>
    </location>
</feature>
<comment type="caution">
    <text evidence="3">The sequence shown here is derived from an EMBL/GenBank/DDBJ whole genome shotgun (WGS) entry which is preliminary data.</text>
</comment>
<keyword evidence="2" id="KW-0812">Transmembrane</keyword>
<protein>
    <submittedName>
        <fullName evidence="3">Uncharacterized protein</fullName>
    </submittedName>
</protein>
<accession>A0A1V9YIH4</accession>
<evidence type="ECO:0000313" key="3">
    <source>
        <dbReference type="EMBL" id="OQR85476.1"/>
    </source>
</evidence>
<keyword evidence="4" id="KW-1185">Reference proteome</keyword>
<evidence type="ECO:0000313" key="4">
    <source>
        <dbReference type="Proteomes" id="UP000243579"/>
    </source>
</evidence>
<keyword evidence="2" id="KW-1133">Transmembrane helix</keyword>
<sequence length="189" mass="21465">MADDRPEPLALREALPPILEFYAQLAGYCVVLGLLYLFTTRCAERFEEKTPKERPVLSTQLMEEVEMDDGDKDAPKEEHIEEIDTDQMLKADGTVNVKAKPAPKKASPGPFPKELNPLTYQPKEDENVSFVDLHNAMLNRYKQKYPDHGPSMPQATGAAADDDYDDEMKELLAKHLPQELRNRRNKAKP</sequence>
<feature type="region of interest" description="Disordered" evidence="1">
    <location>
        <begin position="143"/>
        <end position="168"/>
    </location>
</feature>
<dbReference type="AlphaFoldDB" id="A0A1V9YIH4"/>
<gene>
    <name evidence="3" type="ORF">ACHHYP_11775</name>
</gene>
<evidence type="ECO:0000256" key="2">
    <source>
        <dbReference type="SAM" id="Phobius"/>
    </source>
</evidence>
<keyword evidence="2" id="KW-0472">Membrane</keyword>
<dbReference type="OrthoDB" id="164509at2759"/>
<organism evidence="3 4">
    <name type="scientific">Achlya hypogyna</name>
    <name type="common">Oomycete</name>
    <name type="synonym">Protoachlya hypogyna</name>
    <dbReference type="NCBI Taxonomy" id="1202772"/>
    <lineage>
        <taxon>Eukaryota</taxon>
        <taxon>Sar</taxon>
        <taxon>Stramenopiles</taxon>
        <taxon>Oomycota</taxon>
        <taxon>Saprolegniomycetes</taxon>
        <taxon>Saprolegniales</taxon>
        <taxon>Achlyaceae</taxon>
        <taxon>Achlya</taxon>
    </lineage>
</organism>
<reference evidence="3 4" key="1">
    <citation type="journal article" date="2014" name="Genome Biol. Evol.">
        <title>The secreted proteins of Achlya hypogyna and Thraustotheca clavata identify the ancestral oomycete secretome and reveal gene acquisitions by horizontal gene transfer.</title>
        <authorList>
            <person name="Misner I."/>
            <person name="Blouin N."/>
            <person name="Leonard G."/>
            <person name="Richards T.A."/>
            <person name="Lane C.E."/>
        </authorList>
    </citation>
    <scope>NUCLEOTIDE SEQUENCE [LARGE SCALE GENOMIC DNA]</scope>
    <source>
        <strain evidence="3 4">ATCC 48635</strain>
    </source>
</reference>
<feature type="transmembrane region" description="Helical" evidence="2">
    <location>
        <begin position="21"/>
        <end position="39"/>
    </location>
</feature>
<evidence type="ECO:0000256" key="1">
    <source>
        <dbReference type="SAM" id="MobiDB-lite"/>
    </source>
</evidence>
<dbReference type="EMBL" id="JNBR01001673">
    <property type="protein sequence ID" value="OQR85476.1"/>
    <property type="molecule type" value="Genomic_DNA"/>
</dbReference>
<proteinExistence type="predicted"/>